<evidence type="ECO:0000313" key="1">
    <source>
        <dbReference type="EMBL" id="RXN18058.1"/>
    </source>
</evidence>
<gene>
    <name evidence="1" type="ORF">ROHU_007886</name>
</gene>
<reference evidence="1 2" key="1">
    <citation type="submission" date="2018-03" db="EMBL/GenBank/DDBJ databases">
        <title>Draft genome sequence of Rohu Carp (Labeo rohita).</title>
        <authorList>
            <person name="Das P."/>
            <person name="Kushwaha B."/>
            <person name="Joshi C.G."/>
            <person name="Kumar D."/>
            <person name="Nagpure N.S."/>
            <person name="Sahoo L."/>
            <person name="Das S.P."/>
            <person name="Bit A."/>
            <person name="Patnaik S."/>
            <person name="Meher P.K."/>
            <person name="Jayasankar P."/>
            <person name="Koringa P.G."/>
            <person name="Patel N.V."/>
            <person name="Hinsu A.T."/>
            <person name="Kumar R."/>
            <person name="Pandey M."/>
            <person name="Agarwal S."/>
            <person name="Srivastava S."/>
            <person name="Singh M."/>
            <person name="Iquebal M.A."/>
            <person name="Jaiswal S."/>
            <person name="Angadi U.B."/>
            <person name="Kumar N."/>
            <person name="Raza M."/>
            <person name="Shah T.M."/>
            <person name="Rai A."/>
            <person name="Jena J.K."/>
        </authorList>
    </citation>
    <scope>NUCLEOTIDE SEQUENCE [LARGE SCALE GENOMIC DNA]</scope>
    <source>
        <strain evidence="1">DASCIFA01</strain>
        <tissue evidence="1">Testis</tissue>
    </source>
</reference>
<name>A0A498MAF5_LABRO</name>
<comment type="caution">
    <text evidence="1">The sequence shown here is derived from an EMBL/GenBank/DDBJ whole genome shotgun (WGS) entry which is preliminary data.</text>
</comment>
<evidence type="ECO:0000313" key="2">
    <source>
        <dbReference type="Proteomes" id="UP000290572"/>
    </source>
</evidence>
<dbReference type="Proteomes" id="UP000290572">
    <property type="component" value="Unassembled WGS sequence"/>
</dbReference>
<proteinExistence type="predicted"/>
<accession>A0A498MAF5</accession>
<protein>
    <submittedName>
        <fullName evidence="1">Uncharacterized protein</fullName>
    </submittedName>
</protein>
<organism evidence="1 2">
    <name type="scientific">Labeo rohita</name>
    <name type="common">Indian major carp</name>
    <name type="synonym">Cyprinus rohita</name>
    <dbReference type="NCBI Taxonomy" id="84645"/>
    <lineage>
        <taxon>Eukaryota</taxon>
        <taxon>Metazoa</taxon>
        <taxon>Chordata</taxon>
        <taxon>Craniata</taxon>
        <taxon>Vertebrata</taxon>
        <taxon>Euteleostomi</taxon>
        <taxon>Actinopterygii</taxon>
        <taxon>Neopterygii</taxon>
        <taxon>Teleostei</taxon>
        <taxon>Ostariophysi</taxon>
        <taxon>Cypriniformes</taxon>
        <taxon>Cyprinidae</taxon>
        <taxon>Labeoninae</taxon>
        <taxon>Labeonini</taxon>
        <taxon>Labeo</taxon>
    </lineage>
</organism>
<keyword evidence="2" id="KW-1185">Reference proteome</keyword>
<dbReference type="EMBL" id="QBIY01012727">
    <property type="protein sequence ID" value="RXN18058.1"/>
    <property type="molecule type" value="Genomic_DNA"/>
</dbReference>
<sequence>MAAIRLTMSHWVRDAIALAYEERGQASPLGVGPIQPVFRLPSPVLSNRLSSWSATSSATQLDLCSACDCMCVEWLSPVSCRGTTAYI</sequence>
<dbReference type="AlphaFoldDB" id="A0A498MAF5"/>